<gene>
    <name evidence="2" type="ORF">EK398_17035</name>
</gene>
<dbReference type="InterPro" id="IPR006432">
    <property type="entry name" value="Phage_portal_A118-type"/>
</dbReference>
<evidence type="ECO:0000256" key="1">
    <source>
        <dbReference type="SAM" id="Coils"/>
    </source>
</evidence>
<proteinExistence type="predicted"/>
<protein>
    <submittedName>
        <fullName evidence="2">Phage portal protein</fullName>
    </submittedName>
</protein>
<organism evidence="2 3">
    <name type="scientific">Enterococcus avium</name>
    <name type="common">Streptococcus avium</name>
    <dbReference type="NCBI Taxonomy" id="33945"/>
    <lineage>
        <taxon>Bacteria</taxon>
        <taxon>Bacillati</taxon>
        <taxon>Bacillota</taxon>
        <taxon>Bacilli</taxon>
        <taxon>Lactobacillales</taxon>
        <taxon>Enterococcaceae</taxon>
        <taxon>Enterococcus</taxon>
    </lineage>
</organism>
<reference evidence="2 3" key="1">
    <citation type="submission" date="2018-12" db="EMBL/GenBank/DDBJ databases">
        <title>A novel vanA-carrying plasmid in a clinical isolate of Enterococcus avium.</title>
        <authorList>
            <person name="Bernasconi O.J."/>
            <person name="Luzzaro F."/>
            <person name="Endimiani A."/>
        </authorList>
    </citation>
    <scope>NUCLEOTIDE SEQUENCE [LARGE SCALE GENOMIC DNA]</scope>
    <source>
        <strain evidence="2 3">LC0559/18</strain>
    </source>
</reference>
<dbReference type="EMBL" id="RYZS01000001">
    <property type="protein sequence ID" value="RVU96404.1"/>
    <property type="molecule type" value="Genomic_DNA"/>
</dbReference>
<dbReference type="NCBIfam" id="TIGR01542">
    <property type="entry name" value="A118_put_portal"/>
    <property type="match status" value="1"/>
</dbReference>
<name>A0A2N8PYJ9_ENTAV</name>
<dbReference type="RefSeq" id="WP_102871787.1">
    <property type="nucleotide sequence ID" value="NZ_JAQCOW010000031.1"/>
</dbReference>
<comment type="caution">
    <text evidence="2">The sequence shown here is derived from an EMBL/GenBank/DDBJ whole genome shotgun (WGS) entry which is preliminary data.</text>
</comment>
<dbReference type="PIRSF" id="PIRSF011911">
    <property type="entry name" value="A118_put_portal"/>
    <property type="match status" value="1"/>
</dbReference>
<accession>A0A2N8PYJ9</accession>
<keyword evidence="1" id="KW-0175">Coiled coil</keyword>
<dbReference type="AlphaFoldDB" id="A0A2N8PYJ9"/>
<sequence>MFERLRTLFRIGGAKVGIVQTLNDITDHPKISVNSNEFNRIRENRRIYKNTFPDVSYINSEGLSATRPFHSLNVSKVVSRKLSKLVFNDGCDITVDDDNADKFLQEVFSDNKFRKNFGEELEAGYAIGGLALRPYVDTNTGKIKISYCRADTFYPLQSNTNDISEAAIATVTQQAEGQKTVYYTLLEFHEWENGTYFIRNELYRSDEQNQVGVKIPLATLEKYKNLKDEVAMKGFSRPLFVYIKLAGKNNLDLNSPLSLGVIDNAKRQLIDINEKYDEFMWEIEEAKRKILASDHFFKVRYDEKGNPIKRFDSKTSVYQRLKSDEPFIDEFSPSLRSTEFIDSINFILRIIELQTGFSSGTFSFDGQSVKTATEIISENSETFSTRSDNVLIVEEALKELITTIFELADAYDLFSASEEFGVNIDFDDGVFQSQDAKADYYSKLVTAGLSSKLSAIQKLTGATEKEAKKIVYEIRAEALEMDYVEQENNSANQQLGDDE</sequence>
<dbReference type="Pfam" id="PF05133">
    <property type="entry name" value="SPP1_portal"/>
    <property type="match status" value="1"/>
</dbReference>
<evidence type="ECO:0000313" key="2">
    <source>
        <dbReference type="EMBL" id="RVU96404.1"/>
    </source>
</evidence>
<dbReference type="Proteomes" id="UP000288388">
    <property type="component" value="Unassembled WGS sequence"/>
</dbReference>
<feature type="coiled-coil region" evidence="1">
    <location>
        <begin position="262"/>
        <end position="289"/>
    </location>
</feature>
<evidence type="ECO:0000313" key="3">
    <source>
        <dbReference type="Proteomes" id="UP000288388"/>
    </source>
</evidence>
<dbReference type="InterPro" id="IPR021145">
    <property type="entry name" value="Portal_protein_SPP1_Gp6-like"/>
</dbReference>